<sequence>MCVDPPIRDDCYSLRDDLDYCQQKFNDVDVNYLISHVVTRVLKRMTLKIDILTQFKENYEMIQSNGIGKKFTEQYSDIYDFINHTIKSVNVIKIRLEKLNIGKAEQILTLGNVCRGALDGDVPQKDDSINCAYLASNVENDLRELVNYSNKHYMDLKDRYE</sequence>
<evidence type="ECO:0000313" key="1">
    <source>
        <dbReference type="EMBL" id="OMJ26170.1"/>
    </source>
</evidence>
<dbReference type="Proteomes" id="UP000187283">
    <property type="component" value="Unassembled WGS sequence"/>
</dbReference>
<comment type="caution">
    <text evidence="1">The sequence shown here is derived from an EMBL/GenBank/DDBJ whole genome shotgun (WGS) entry which is preliminary data.</text>
</comment>
<dbReference type="OrthoDB" id="10398830at2759"/>
<gene>
    <name evidence="1" type="ORF">AYI70_g372</name>
</gene>
<reference evidence="1 2" key="1">
    <citation type="submission" date="2017-01" db="EMBL/GenBank/DDBJ databases">
        <authorList>
            <person name="Mah S.A."/>
            <person name="Swanson W.J."/>
            <person name="Moy G.W."/>
            <person name="Vacquier V.D."/>
        </authorList>
    </citation>
    <scope>NUCLEOTIDE SEQUENCE [LARGE SCALE GENOMIC DNA]</scope>
    <source>
        <strain evidence="1 2">GSMNP</strain>
    </source>
</reference>
<name>A0A1R1YGZ8_9FUNG</name>
<accession>A0A1R1YGZ8</accession>
<keyword evidence="2" id="KW-1185">Reference proteome</keyword>
<protein>
    <submittedName>
        <fullName evidence="1">Uncharacterized protein</fullName>
    </submittedName>
</protein>
<evidence type="ECO:0000313" key="2">
    <source>
        <dbReference type="Proteomes" id="UP000187283"/>
    </source>
</evidence>
<proteinExistence type="predicted"/>
<dbReference type="EMBL" id="LSSN01000059">
    <property type="protein sequence ID" value="OMJ26170.1"/>
    <property type="molecule type" value="Genomic_DNA"/>
</dbReference>
<organism evidence="1 2">
    <name type="scientific">Smittium culicis</name>
    <dbReference type="NCBI Taxonomy" id="133412"/>
    <lineage>
        <taxon>Eukaryota</taxon>
        <taxon>Fungi</taxon>
        <taxon>Fungi incertae sedis</taxon>
        <taxon>Zoopagomycota</taxon>
        <taxon>Kickxellomycotina</taxon>
        <taxon>Harpellomycetes</taxon>
        <taxon>Harpellales</taxon>
        <taxon>Legeriomycetaceae</taxon>
        <taxon>Smittium</taxon>
    </lineage>
</organism>
<dbReference type="AlphaFoldDB" id="A0A1R1YGZ8"/>